<dbReference type="Gene3D" id="3.20.20.80">
    <property type="entry name" value="Glycosidases"/>
    <property type="match status" value="1"/>
</dbReference>
<dbReference type="PANTHER" id="PTHR10353:SF137">
    <property type="entry name" value="MYROSINASE 3-RELATED"/>
    <property type="match status" value="1"/>
</dbReference>
<comment type="similarity">
    <text evidence="1 4">Belongs to the glycosyl hydrolase 1 family.</text>
</comment>
<keyword evidence="3" id="KW-0326">Glycosidase</keyword>
<organism evidence="5 6">
    <name type="scientific">Capsicum baccatum</name>
    <name type="common">Peruvian pepper</name>
    <dbReference type="NCBI Taxonomy" id="33114"/>
    <lineage>
        <taxon>Eukaryota</taxon>
        <taxon>Viridiplantae</taxon>
        <taxon>Streptophyta</taxon>
        <taxon>Embryophyta</taxon>
        <taxon>Tracheophyta</taxon>
        <taxon>Spermatophyta</taxon>
        <taxon>Magnoliopsida</taxon>
        <taxon>eudicotyledons</taxon>
        <taxon>Gunneridae</taxon>
        <taxon>Pentapetalae</taxon>
        <taxon>asterids</taxon>
        <taxon>lamiids</taxon>
        <taxon>Solanales</taxon>
        <taxon>Solanaceae</taxon>
        <taxon>Solanoideae</taxon>
        <taxon>Capsiceae</taxon>
        <taxon>Capsicum</taxon>
    </lineage>
</organism>
<evidence type="ECO:0000313" key="6">
    <source>
        <dbReference type="Proteomes" id="UP000224567"/>
    </source>
</evidence>
<dbReference type="Proteomes" id="UP000224567">
    <property type="component" value="Unassembled WGS sequence"/>
</dbReference>
<dbReference type="EMBL" id="MLFT02000006">
    <property type="protein sequence ID" value="PHT45108.1"/>
    <property type="molecule type" value="Genomic_DNA"/>
</dbReference>
<reference evidence="5 6" key="1">
    <citation type="journal article" date="2017" name="Genome Biol.">
        <title>New reference genome sequences of hot pepper reveal the massive evolution of plant disease-resistance genes by retroduplication.</title>
        <authorList>
            <person name="Kim S."/>
            <person name="Park J."/>
            <person name="Yeom S.I."/>
            <person name="Kim Y.M."/>
            <person name="Seo E."/>
            <person name="Kim K.T."/>
            <person name="Kim M.S."/>
            <person name="Lee J.M."/>
            <person name="Cheong K."/>
            <person name="Shin H.S."/>
            <person name="Kim S.B."/>
            <person name="Han K."/>
            <person name="Lee J."/>
            <person name="Park M."/>
            <person name="Lee H.A."/>
            <person name="Lee H.Y."/>
            <person name="Lee Y."/>
            <person name="Oh S."/>
            <person name="Lee J.H."/>
            <person name="Choi E."/>
            <person name="Choi E."/>
            <person name="Lee S.E."/>
            <person name="Jeon J."/>
            <person name="Kim H."/>
            <person name="Choi G."/>
            <person name="Song H."/>
            <person name="Lee J."/>
            <person name="Lee S.C."/>
            <person name="Kwon J.K."/>
            <person name="Lee H.Y."/>
            <person name="Koo N."/>
            <person name="Hong Y."/>
            <person name="Kim R.W."/>
            <person name="Kang W.H."/>
            <person name="Huh J.H."/>
            <person name="Kang B.C."/>
            <person name="Yang T.J."/>
            <person name="Lee Y.H."/>
            <person name="Bennetzen J.L."/>
            <person name="Choi D."/>
        </authorList>
    </citation>
    <scope>NUCLEOTIDE SEQUENCE [LARGE SCALE GENOMIC DNA]</scope>
    <source>
        <strain evidence="6">cv. PBC81</strain>
    </source>
</reference>
<dbReference type="SUPFAM" id="SSF51445">
    <property type="entry name" value="(Trans)glycosidases"/>
    <property type="match status" value="1"/>
</dbReference>
<dbReference type="PANTHER" id="PTHR10353">
    <property type="entry name" value="GLYCOSYL HYDROLASE"/>
    <property type="match status" value="1"/>
</dbReference>
<evidence type="ECO:0000256" key="2">
    <source>
        <dbReference type="ARBA" id="ARBA00022801"/>
    </source>
</evidence>
<reference evidence="6" key="2">
    <citation type="journal article" date="2017" name="J. Anim. Genet.">
        <title>Multiple reference genome sequences of hot pepper reveal the massive evolution of plant disease resistance genes by retroduplication.</title>
        <authorList>
            <person name="Kim S."/>
            <person name="Park J."/>
            <person name="Yeom S.-I."/>
            <person name="Kim Y.-M."/>
            <person name="Seo E."/>
            <person name="Kim K.-T."/>
            <person name="Kim M.-S."/>
            <person name="Lee J.M."/>
            <person name="Cheong K."/>
            <person name="Shin H.-S."/>
            <person name="Kim S.-B."/>
            <person name="Han K."/>
            <person name="Lee J."/>
            <person name="Park M."/>
            <person name="Lee H.-A."/>
            <person name="Lee H.-Y."/>
            <person name="Lee Y."/>
            <person name="Oh S."/>
            <person name="Lee J.H."/>
            <person name="Choi E."/>
            <person name="Choi E."/>
            <person name="Lee S.E."/>
            <person name="Jeon J."/>
            <person name="Kim H."/>
            <person name="Choi G."/>
            <person name="Song H."/>
            <person name="Lee J."/>
            <person name="Lee S.-C."/>
            <person name="Kwon J.-K."/>
            <person name="Lee H.-Y."/>
            <person name="Koo N."/>
            <person name="Hong Y."/>
            <person name="Kim R.W."/>
            <person name="Kang W.-H."/>
            <person name="Huh J.H."/>
            <person name="Kang B.-C."/>
            <person name="Yang T.-J."/>
            <person name="Lee Y.-H."/>
            <person name="Bennetzen J.L."/>
            <person name="Choi D."/>
        </authorList>
    </citation>
    <scope>NUCLEOTIDE SEQUENCE [LARGE SCALE GENOMIC DNA]</scope>
    <source>
        <strain evidence="6">cv. PBC81</strain>
    </source>
</reference>
<name>A0A2G2WIN9_CAPBA</name>
<dbReference type="Pfam" id="PF00232">
    <property type="entry name" value="Glyco_hydro_1"/>
    <property type="match status" value="1"/>
</dbReference>
<dbReference type="InterPro" id="IPR001360">
    <property type="entry name" value="Glyco_hydro_1"/>
</dbReference>
<evidence type="ECO:0000256" key="1">
    <source>
        <dbReference type="ARBA" id="ARBA00010838"/>
    </source>
</evidence>
<evidence type="ECO:0000313" key="5">
    <source>
        <dbReference type="EMBL" id="PHT45108.1"/>
    </source>
</evidence>
<dbReference type="InterPro" id="IPR017853">
    <property type="entry name" value="GH"/>
</dbReference>
<comment type="caution">
    <text evidence="5">The sequence shown here is derived from an EMBL/GenBank/DDBJ whole genome shotgun (WGS) entry which is preliminary data.</text>
</comment>
<protein>
    <submittedName>
        <fullName evidence="5">Uncharacterized protein</fullName>
    </submittedName>
</protein>
<evidence type="ECO:0000256" key="3">
    <source>
        <dbReference type="ARBA" id="ARBA00023295"/>
    </source>
</evidence>
<gene>
    <name evidence="5" type="ORF">CQW23_14266</name>
</gene>
<dbReference type="GO" id="GO:0005975">
    <property type="term" value="P:carbohydrate metabolic process"/>
    <property type="evidence" value="ECO:0007669"/>
    <property type="project" value="InterPro"/>
</dbReference>
<dbReference type="STRING" id="33114.A0A2G2WIN9"/>
<dbReference type="GO" id="GO:0008422">
    <property type="term" value="F:beta-glucosidase activity"/>
    <property type="evidence" value="ECO:0007669"/>
    <property type="project" value="TreeGrafter"/>
</dbReference>
<keyword evidence="2" id="KW-0378">Hydrolase</keyword>
<evidence type="ECO:0000256" key="4">
    <source>
        <dbReference type="RuleBase" id="RU003690"/>
    </source>
</evidence>
<sequence>MDEIKLVGGWGECFGNWKSFVEFDSSLVGFGMDSADSEMKFVGLEIDLADLVDLGMDFMDLPRGTGDLGMNFIDSEKDFVGFIDLLTYGDYPKNKRRLVGDRLPKFTTEQVAMVKSSYDFLGINYYTSYYASDMISPYKVNISYSSDSRVDLTRMAIFPVIKAESLAAIPVLQNYVDSGHPSERLDHSRGLYPWNGIDTLLIMAKIGSQKYRIRAYQLGYYLPQSQLQL</sequence>
<keyword evidence="6" id="KW-1185">Reference proteome</keyword>
<dbReference type="OrthoDB" id="65569at2759"/>
<accession>A0A2G2WIN9</accession>
<proteinExistence type="inferred from homology"/>
<dbReference type="AlphaFoldDB" id="A0A2G2WIN9"/>